<dbReference type="PANTHER" id="PTHR37549:SF1">
    <property type="entry name" value="LIPOPROTEIN LPRI"/>
    <property type="match status" value="1"/>
</dbReference>
<proteinExistence type="predicted"/>
<dbReference type="AlphaFoldDB" id="A0A1G8GJZ6"/>
<evidence type="ECO:0000256" key="1">
    <source>
        <dbReference type="SAM" id="SignalP"/>
    </source>
</evidence>
<evidence type="ECO:0000259" key="2">
    <source>
        <dbReference type="Pfam" id="PF07007"/>
    </source>
</evidence>
<evidence type="ECO:0000313" key="3">
    <source>
        <dbReference type="EMBL" id="SDH94724.1"/>
    </source>
</evidence>
<dbReference type="OrthoDB" id="5957809at2"/>
<protein>
    <recommendedName>
        <fullName evidence="2">Lysozyme inhibitor LprI-like N-terminal domain-containing protein</fullName>
    </recommendedName>
</protein>
<dbReference type="Pfam" id="PF07007">
    <property type="entry name" value="LprI"/>
    <property type="match status" value="1"/>
</dbReference>
<dbReference type="GO" id="GO:0005576">
    <property type="term" value="C:extracellular region"/>
    <property type="evidence" value="ECO:0007669"/>
    <property type="project" value="TreeGrafter"/>
</dbReference>
<name>A0A1G8GJZ6_9VIBR</name>
<dbReference type="InterPro" id="IPR011044">
    <property type="entry name" value="Quino_amine_DH_bsu"/>
</dbReference>
<dbReference type="Proteomes" id="UP000198854">
    <property type="component" value="Unassembled WGS sequence"/>
</dbReference>
<keyword evidence="1" id="KW-0732">Signal</keyword>
<dbReference type="InterPro" id="IPR009739">
    <property type="entry name" value="LprI-like_N"/>
</dbReference>
<organism evidence="3 4">
    <name type="scientific">Vibrio xiamenensis</name>
    <dbReference type="NCBI Taxonomy" id="861298"/>
    <lineage>
        <taxon>Bacteria</taxon>
        <taxon>Pseudomonadati</taxon>
        <taxon>Pseudomonadota</taxon>
        <taxon>Gammaproteobacteria</taxon>
        <taxon>Vibrionales</taxon>
        <taxon>Vibrionaceae</taxon>
        <taxon>Vibrio</taxon>
    </lineage>
</organism>
<dbReference type="EMBL" id="FNDD01000038">
    <property type="protein sequence ID" value="SDH94724.1"/>
    <property type="molecule type" value="Genomic_DNA"/>
</dbReference>
<reference evidence="3 4" key="1">
    <citation type="submission" date="2016-10" db="EMBL/GenBank/DDBJ databases">
        <authorList>
            <person name="de Groot N.N."/>
        </authorList>
    </citation>
    <scope>NUCLEOTIDE SEQUENCE [LARGE SCALE GENOMIC DNA]</scope>
    <source>
        <strain evidence="3 4">CGMCC 1.10228</strain>
    </source>
</reference>
<dbReference type="PANTHER" id="PTHR37549">
    <property type="entry name" value="LIPOPROTEIN LPRI"/>
    <property type="match status" value="1"/>
</dbReference>
<feature type="chain" id="PRO_5011438168" description="Lysozyme inhibitor LprI-like N-terminal domain-containing protein" evidence="1">
    <location>
        <begin position="25"/>
        <end position="435"/>
    </location>
</feature>
<dbReference type="SUPFAM" id="SSF50969">
    <property type="entry name" value="YVTN repeat-like/Quinoprotein amine dehydrogenase"/>
    <property type="match status" value="1"/>
</dbReference>
<dbReference type="RefSeq" id="WP_093279100.1">
    <property type="nucleotide sequence ID" value="NZ_FNDD01000038.1"/>
</dbReference>
<dbReference type="InterPro" id="IPR052755">
    <property type="entry name" value="Lysozyme_Inhibitor_LprI"/>
</dbReference>
<sequence length="435" mass="48982">MLRVTFLAATALTAGLLVPPQTSAAGFDCGKATTATEKTICADKTLDQMDTLLSVMYRRAYQSTDDKAELKKTQLKWLKSRNSACSSSSNNGLCEQSYLNAYKRLKEDYYKTTEAQNSSHSGKNTPAVAALLSGMSMPNGDDLSILSANAVNSDPASYKPWPRKELAHFEEGYPQIMGVAAGVHDNVIYLYVALKKSEQYEVYEINSSTGVQRRLNVSQDWNYQTSLLDVKQGYLFITRDGGEARPSGPTQNLLIYPVGSGETPRLITEKEYATYRSLLGPKHTYAVSDSGRWMAAYGWYIHKENYKGNDAFGNLNTMRDYSQSNLEIFAEASTFYIYDRENKQGYNPEIGIRPEDWGIESFTLHPTKPIIYFDNSGARACIWEYHIKTHELYKIVPEHKAHYPYIVTLDGQDFMAFAMENKDYSQISIYLAAKP</sequence>
<evidence type="ECO:0000313" key="4">
    <source>
        <dbReference type="Proteomes" id="UP000198854"/>
    </source>
</evidence>
<dbReference type="STRING" id="861298.SAMN04488136_13829"/>
<accession>A0A1G8GJZ6</accession>
<gene>
    <name evidence="3" type="ORF">SAMN04488136_13829</name>
</gene>
<dbReference type="Gene3D" id="1.20.1270.180">
    <property type="match status" value="1"/>
</dbReference>
<feature type="signal peptide" evidence="1">
    <location>
        <begin position="1"/>
        <end position="24"/>
    </location>
</feature>
<feature type="domain" description="Lysozyme inhibitor LprI-like N-terminal" evidence="2">
    <location>
        <begin position="29"/>
        <end position="92"/>
    </location>
</feature>
<keyword evidence="4" id="KW-1185">Reference proteome</keyword>